<evidence type="ECO:0000313" key="2">
    <source>
        <dbReference type="EMBL" id="ASV77060.1"/>
    </source>
</evidence>
<protein>
    <submittedName>
        <fullName evidence="2">Uncharacterized protein</fullName>
    </submittedName>
</protein>
<gene>
    <name evidence="2" type="ORF">THTE_4459</name>
</gene>
<dbReference type="KEGG" id="ttf:THTE_4459"/>
<evidence type="ECO:0000313" key="3">
    <source>
        <dbReference type="Proteomes" id="UP000215086"/>
    </source>
</evidence>
<dbReference type="EMBL" id="CP018477">
    <property type="protein sequence ID" value="ASV77060.1"/>
    <property type="molecule type" value="Genomic_DNA"/>
</dbReference>
<dbReference type="Proteomes" id="UP000215086">
    <property type="component" value="Chromosome"/>
</dbReference>
<reference evidence="2 3" key="1">
    <citation type="journal article" name="Front. Microbiol.">
        <title>Sugar Metabolism of the First Thermophilic Planctomycete Thermogutta terrifontis: Comparative Genomic and Transcriptomic Approaches.</title>
        <authorList>
            <person name="Elcheninov A.G."/>
            <person name="Menzel P."/>
            <person name="Gudbergsdottir S.R."/>
            <person name="Slesarev A.I."/>
            <person name="Kadnikov V.V."/>
            <person name="Krogh A."/>
            <person name="Bonch-Osmolovskaya E.A."/>
            <person name="Peng X."/>
            <person name="Kublanov I.V."/>
        </authorList>
    </citation>
    <scope>NUCLEOTIDE SEQUENCE [LARGE SCALE GENOMIC DNA]</scope>
    <source>
        <strain evidence="2 3">R1</strain>
    </source>
</reference>
<sequence>MSGNKHGFQSGSVAATGTDADSADTEGESLFGGLNSRA</sequence>
<organism evidence="2 3">
    <name type="scientific">Thermogutta terrifontis</name>
    <dbReference type="NCBI Taxonomy" id="1331910"/>
    <lineage>
        <taxon>Bacteria</taxon>
        <taxon>Pseudomonadati</taxon>
        <taxon>Planctomycetota</taxon>
        <taxon>Planctomycetia</taxon>
        <taxon>Pirellulales</taxon>
        <taxon>Thermoguttaceae</taxon>
        <taxon>Thermogutta</taxon>
    </lineage>
</organism>
<feature type="region of interest" description="Disordered" evidence="1">
    <location>
        <begin position="1"/>
        <end position="38"/>
    </location>
</feature>
<dbReference type="AlphaFoldDB" id="A0A286RM81"/>
<feature type="compositionally biased region" description="Polar residues" evidence="1">
    <location>
        <begin position="1"/>
        <end position="13"/>
    </location>
</feature>
<keyword evidence="3" id="KW-1185">Reference proteome</keyword>
<accession>A0A286RM81</accession>
<evidence type="ECO:0000256" key="1">
    <source>
        <dbReference type="SAM" id="MobiDB-lite"/>
    </source>
</evidence>
<name>A0A286RM81_9BACT</name>
<proteinExistence type="predicted"/>